<gene>
    <name evidence="1" type="ORF">KIPB_009117</name>
</gene>
<accession>A0A391NRD6</accession>
<keyword evidence="2" id="KW-1185">Reference proteome</keyword>
<dbReference type="EMBL" id="BDIP01003004">
    <property type="protein sequence ID" value="GCA63300.1"/>
    <property type="molecule type" value="Genomic_DNA"/>
</dbReference>
<protein>
    <submittedName>
        <fullName evidence="1">Uncharacterized protein</fullName>
    </submittedName>
</protein>
<feature type="non-terminal residue" evidence="1">
    <location>
        <position position="1"/>
    </location>
</feature>
<organism evidence="1 2">
    <name type="scientific">Kipferlia bialata</name>
    <dbReference type="NCBI Taxonomy" id="797122"/>
    <lineage>
        <taxon>Eukaryota</taxon>
        <taxon>Metamonada</taxon>
        <taxon>Carpediemonas-like organisms</taxon>
        <taxon>Kipferlia</taxon>
    </lineage>
</organism>
<sequence>SVPFSASMLGFLCFSVARLYWKQGLGAVGICLAPLLLRSKGQSTDRLRVAHQLQTQLRDTLVPKADDLLSRIVGGGVQEEEEE</sequence>
<name>A0A391NRD6_9EUKA</name>
<comment type="caution">
    <text evidence="1">The sequence shown here is derived from an EMBL/GenBank/DDBJ whole genome shotgun (WGS) entry which is preliminary data.</text>
</comment>
<evidence type="ECO:0000313" key="2">
    <source>
        <dbReference type="Proteomes" id="UP000265618"/>
    </source>
</evidence>
<evidence type="ECO:0000313" key="1">
    <source>
        <dbReference type="EMBL" id="GCA63300.1"/>
    </source>
</evidence>
<dbReference type="Proteomes" id="UP000265618">
    <property type="component" value="Unassembled WGS sequence"/>
</dbReference>
<proteinExistence type="predicted"/>
<dbReference type="AlphaFoldDB" id="A0A391NRD6"/>
<reference evidence="1 2" key="1">
    <citation type="journal article" date="2018" name="PLoS ONE">
        <title>The draft genome of Kipferlia bialata reveals reductive genome evolution in fornicate parasites.</title>
        <authorList>
            <person name="Tanifuji G."/>
            <person name="Takabayashi S."/>
            <person name="Kume K."/>
            <person name="Takagi M."/>
            <person name="Nakayama T."/>
            <person name="Kamikawa R."/>
            <person name="Inagaki Y."/>
            <person name="Hashimoto T."/>
        </authorList>
    </citation>
    <scope>NUCLEOTIDE SEQUENCE [LARGE SCALE GENOMIC DNA]</scope>
    <source>
        <strain evidence="1">NY0173</strain>
    </source>
</reference>